<evidence type="ECO:0000313" key="1">
    <source>
        <dbReference type="EMBL" id="CAI4001080.1"/>
    </source>
</evidence>
<sequence>MISAPFATRPPCASRTTVAPKWHVPHRERFGMVPQVGAITGFGITFWGSARFSRKRAKKCGQCAGATNTGFFVEWAKWFEEDIVEKMDLHEELPAPTFAQRTTANPFATVEEASITSRVWIAKGGGPIRRARSVIVNAGIKVQAYNVVVYPSYDRGLQPAIGIDLLSFSSHKQLLFGVDWAPMLPGDEYAEAKIAPFLSSLLDEFDHLRMTPSGKVYGEDPEFFSPYMFFSRPRDKEALQPGSELWKVSSQ</sequence>
<organism evidence="1">
    <name type="scientific">Cladocopium goreaui</name>
    <dbReference type="NCBI Taxonomy" id="2562237"/>
    <lineage>
        <taxon>Eukaryota</taxon>
        <taxon>Sar</taxon>
        <taxon>Alveolata</taxon>
        <taxon>Dinophyceae</taxon>
        <taxon>Suessiales</taxon>
        <taxon>Symbiodiniaceae</taxon>
        <taxon>Cladocopium</taxon>
    </lineage>
</organism>
<protein>
    <submittedName>
        <fullName evidence="2">15,16-dihydrobiliverdin:ferredoxin oxidoreductase</fullName>
    </submittedName>
</protein>
<keyword evidence="3" id="KW-1185">Reference proteome</keyword>
<dbReference type="GO" id="GO:0016636">
    <property type="term" value="F:oxidoreductase activity, acting on the CH-CH group of donors, iron-sulfur protein as acceptor"/>
    <property type="evidence" value="ECO:0007669"/>
    <property type="project" value="InterPro"/>
</dbReference>
<dbReference type="EMBL" id="CAMXCT010002885">
    <property type="protein sequence ID" value="CAI4001080.1"/>
    <property type="molecule type" value="Genomic_DNA"/>
</dbReference>
<accession>A0A9P1D133</accession>
<gene>
    <name evidence="1" type="ORF">C1SCF055_LOCUS27155</name>
</gene>
<dbReference type="OrthoDB" id="496703at2759"/>
<reference evidence="1" key="1">
    <citation type="submission" date="2022-10" db="EMBL/GenBank/DDBJ databases">
        <authorList>
            <person name="Chen Y."/>
            <person name="Dougan E. K."/>
            <person name="Chan C."/>
            <person name="Rhodes N."/>
            <person name="Thang M."/>
        </authorList>
    </citation>
    <scope>NUCLEOTIDE SEQUENCE</scope>
</reference>
<dbReference type="Gene3D" id="3.40.1500.20">
    <property type="match status" value="1"/>
</dbReference>
<reference evidence="2 3" key="2">
    <citation type="submission" date="2024-05" db="EMBL/GenBank/DDBJ databases">
        <authorList>
            <person name="Chen Y."/>
            <person name="Shah S."/>
            <person name="Dougan E. K."/>
            <person name="Thang M."/>
            <person name="Chan C."/>
        </authorList>
    </citation>
    <scope>NUCLEOTIDE SEQUENCE [LARGE SCALE GENOMIC DNA]</scope>
</reference>
<dbReference type="AlphaFoldDB" id="A0A9P1D133"/>
<dbReference type="Proteomes" id="UP001152797">
    <property type="component" value="Unassembled WGS sequence"/>
</dbReference>
<evidence type="ECO:0000313" key="2">
    <source>
        <dbReference type="EMBL" id="CAL4788392.1"/>
    </source>
</evidence>
<dbReference type="EMBL" id="CAMXCT020002885">
    <property type="protein sequence ID" value="CAL1154455.1"/>
    <property type="molecule type" value="Genomic_DNA"/>
</dbReference>
<dbReference type="InterPro" id="IPR009249">
    <property type="entry name" value="Ferredoxin-dep_bilin_Rdtase"/>
</dbReference>
<name>A0A9P1D133_9DINO</name>
<evidence type="ECO:0000313" key="3">
    <source>
        <dbReference type="Proteomes" id="UP001152797"/>
    </source>
</evidence>
<proteinExistence type="predicted"/>
<comment type="caution">
    <text evidence="1">The sequence shown here is derived from an EMBL/GenBank/DDBJ whole genome shotgun (WGS) entry which is preliminary data.</text>
</comment>
<dbReference type="Pfam" id="PF05996">
    <property type="entry name" value="Fe_bilin_red"/>
    <property type="match status" value="1"/>
</dbReference>
<dbReference type="GO" id="GO:0050897">
    <property type="term" value="F:cobalt ion binding"/>
    <property type="evidence" value="ECO:0007669"/>
    <property type="project" value="InterPro"/>
</dbReference>
<dbReference type="GO" id="GO:0010024">
    <property type="term" value="P:phytochromobilin biosynthetic process"/>
    <property type="evidence" value="ECO:0007669"/>
    <property type="project" value="InterPro"/>
</dbReference>
<dbReference type="EMBL" id="CAMXCT030002885">
    <property type="protein sequence ID" value="CAL4788392.1"/>
    <property type="molecule type" value="Genomic_DNA"/>
</dbReference>